<keyword evidence="1 2" id="KW-0808">Transferase</keyword>
<proteinExistence type="predicted"/>
<keyword evidence="4" id="KW-1185">Reference proteome</keyword>
<dbReference type="EMBL" id="JADMKS010000005">
    <property type="protein sequence ID" value="MBF6637581.1"/>
    <property type="molecule type" value="Genomic_DNA"/>
</dbReference>
<evidence type="ECO:0000313" key="5">
    <source>
        <dbReference type="Proteomes" id="UP000705283"/>
    </source>
</evidence>
<dbReference type="SUPFAM" id="SSF89796">
    <property type="entry name" value="CoA-transferase family III (CaiB/BaiF)"/>
    <property type="match status" value="1"/>
</dbReference>
<sequence length="395" mass="43024">MTLPLEGLRVVEMGQLIAGPLAGRMLADFGAEVIKIEAPEKGDPLRKWRMLHQGTSVWWAVQSRNKRSITLDLKQPEGQKIALDLLSKADILIENFRPGTLEKWGMSWETLHQLNPKLVVLSVSGYGQTGPYRDRPGFGVIGEAMGGLRFLSAEPGRTPVRVGISIGDSLSALHGVIGILLALRHREQGGQGQQIDVALYESVFNMMESLIPEYSAFNHIRQPAGSSLPGIAPTNAYKCRDGKYALIAGNGDTIFQRLMQVINRSDLAIDPALAHNDGRVAQVEKLDAAISEWASNYNLHEVLASLHEGGIPAGKIYDASDIARDPHYQARDMLLQGTLSDGTPVTLPGIVPKLLSTPGSVRTPAPALGEHTDEVLDELGIEQSIRHQWRARGII</sequence>
<dbReference type="InterPro" id="IPR023606">
    <property type="entry name" value="CoA-Trfase_III_dom_1_sf"/>
</dbReference>
<reference evidence="2" key="3">
    <citation type="submission" date="2020-11" db="EMBL/GenBank/DDBJ databases">
        <authorList>
            <person name="Lee S.D."/>
        </authorList>
    </citation>
    <scope>NUCLEOTIDE SEQUENCE</scope>
    <source>
        <strain evidence="2">SAP-2</strain>
    </source>
</reference>
<dbReference type="PANTHER" id="PTHR48207">
    <property type="entry name" value="SUCCINATE--HYDROXYMETHYLGLUTARATE COA-TRANSFERASE"/>
    <property type="match status" value="1"/>
</dbReference>
<comment type="caution">
    <text evidence="2">The sequence shown here is derived from an EMBL/GenBank/DDBJ whole genome shotgun (WGS) entry which is preliminary data.</text>
</comment>
<name>A0AA40X2P3_9GAMM</name>
<reference evidence="2" key="4">
    <citation type="submission" date="2022-09" db="EMBL/GenBank/DDBJ databases">
        <title>Rouxiella aceris sp. nov., isolated from tree sap and emended description of the genus Rhouxiella.</title>
        <authorList>
            <person name="Kim I.S."/>
        </authorList>
    </citation>
    <scope>NUCLEOTIDE SEQUENCE</scope>
    <source>
        <strain evidence="2">SAP-2</strain>
    </source>
</reference>
<evidence type="ECO:0000313" key="3">
    <source>
        <dbReference type="EMBL" id="ORJ21819.1"/>
    </source>
</evidence>
<evidence type="ECO:0000313" key="2">
    <source>
        <dbReference type="EMBL" id="MBF6637581.1"/>
    </source>
</evidence>
<dbReference type="Gene3D" id="3.30.1540.10">
    <property type="entry name" value="formyl-coa transferase, domain 3"/>
    <property type="match status" value="1"/>
</dbReference>
<dbReference type="RefSeq" id="WP_084982731.1">
    <property type="nucleotide sequence ID" value="NZ_CBCSCF010000003.1"/>
</dbReference>
<protein>
    <submittedName>
        <fullName evidence="2 3">CoA transferase</fullName>
    </submittedName>
</protein>
<reference evidence="3 4" key="2">
    <citation type="journal article" date="2017" name="Int. J. Syst. Evol. Microbiol.">
        <title>Rouxiella badensis sp. nov. and Rouxiella silvae sp. nov. isolated from peat bog soil in Germany and emendation of the genus description.</title>
        <authorList>
            <person name="Le Fleche-Mateos A."/>
            <person name="Kugler J.H."/>
            <person name="Hansen S.H."/>
            <person name="Syldatk C."/>
            <person name="Hausmann R."/>
            <person name="Lomprez F."/>
            <person name="Vandenbogaert M."/>
            <person name="Manuguerra J.C."/>
            <person name="Grimont P.A."/>
        </authorList>
    </citation>
    <scope>NUCLEOTIDE SEQUENCE [LARGE SCALE GENOMIC DNA]</scope>
    <source>
        <strain evidence="3 4">213</strain>
    </source>
</reference>
<dbReference type="Gene3D" id="3.40.50.10540">
    <property type="entry name" value="Crotonobetainyl-coa:carnitine coa-transferase, domain 1"/>
    <property type="match status" value="1"/>
</dbReference>
<evidence type="ECO:0000256" key="1">
    <source>
        <dbReference type="ARBA" id="ARBA00022679"/>
    </source>
</evidence>
<dbReference type="InterPro" id="IPR003673">
    <property type="entry name" value="CoA-Trfase_fam_III"/>
</dbReference>
<dbReference type="InterPro" id="IPR050483">
    <property type="entry name" value="CoA-transferase_III_domain"/>
</dbReference>
<dbReference type="Proteomes" id="UP000705283">
    <property type="component" value="Unassembled WGS sequence"/>
</dbReference>
<accession>A0AA40X2P3</accession>
<dbReference type="AlphaFoldDB" id="A0AA40X2P3"/>
<evidence type="ECO:0000313" key="4">
    <source>
        <dbReference type="Proteomes" id="UP000192722"/>
    </source>
</evidence>
<dbReference type="GO" id="GO:0008410">
    <property type="term" value="F:CoA-transferase activity"/>
    <property type="evidence" value="ECO:0007669"/>
    <property type="project" value="TreeGrafter"/>
</dbReference>
<dbReference type="EMBL" id="MRWD01000014">
    <property type="protein sequence ID" value="ORJ21819.1"/>
    <property type="molecule type" value="Genomic_DNA"/>
</dbReference>
<organism evidence="2 5">
    <name type="scientific">Rouxiella silvae</name>
    <dbReference type="NCBI Taxonomy" id="1646373"/>
    <lineage>
        <taxon>Bacteria</taxon>
        <taxon>Pseudomonadati</taxon>
        <taxon>Pseudomonadota</taxon>
        <taxon>Gammaproteobacteria</taxon>
        <taxon>Enterobacterales</taxon>
        <taxon>Yersiniaceae</taxon>
        <taxon>Rouxiella</taxon>
    </lineage>
</organism>
<reference evidence="3" key="1">
    <citation type="submission" date="2016-12" db="EMBL/GenBank/DDBJ databases">
        <authorList>
            <person name="Le Fleche-Mateos A."/>
        </authorList>
    </citation>
    <scope>NUCLEOTIDE SEQUENCE</scope>
    <source>
        <strain evidence="3">213</strain>
    </source>
</reference>
<dbReference type="PANTHER" id="PTHR48207:SF3">
    <property type="entry name" value="SUCCINATE--HYDROXYMETHYLGLUTARATE COA-TRANSFERASE"/>
    <property type="match status" value="1"/>
</dbReference>
<gene>
    <name evidence="3" type="ORF">BS639_07645</name>
    <name evidence="2" type="ORF">ITX54_13030</name>
</gene>
<dbReference type="InterPro" id="IPR044855">
    <property type="entry name" value="CoA-Trfase_III_dom3_sf"/>
</dbReference>
<dbReference type="Proteomes" id="UP000192722">
    <property type="component" value="Unassembled WGS sequence"/>
</dbReference>
<dbReference type="Pfam" id="PF02515">
    <property type="entry name" value="CoA_transf_3"/>
    <property type="match status" value="1"/>
</dbReference>